<reference evidence="1" key="1">
    <citation type="submission" date="2019-08" db="EMBL/GenBank/DDBJ databases">
        <authorList>
            <person name="Kucharzyk K."/>
            <person name="Murdoch R.W."/>
            <person name="Higgins S."/>
            <person name="Loffler F."/>
        </authorList>
    </citation>
    <scope>NUCLEOTIDE SEQUENCE</scope>
</reference>
<comment type="caution">
    <text evidence="1">The sequence shown here is derived from an EMBL/GenBank/DDBJ whole genome shotgun (WGS) entry which is preliminary data.</text>
</comment>
<dbReference type="AlphaFoldDB" id="A0A645AC36"/>
<evidence type="ECO:0000313" key="1">
    <source>
        <dbReference type="EMBL" id="MPM47254.1"/>
    </source>
</evidence>
<gene>
    <name evidence="1" type="ORF">SDC9_93962</name>
</gene>
<name>A0A645AC36_9ZZZZ</name>
<sequence length="76" mass="8894">MISIDEVCIISIDKSEDVWDIEGEIIFDDDIACPFEASYVAQDDEFEQITAEMDLDEFDRDELLDKIKFAVFNYEE</sequence>
<dbReference type="EMBL" id="VSSQ01011604">
    <property type="protein sequence ID" value="MPM47254.1"/>
    <property type="molecule type" value="Genomic_DNA"/>
</dbReference>
<proteinExistence type="predicted"/>
<accession>A0A645AC36</accession>
<protein>
    <submittedName>
        <fullName evidence="1">Uncharacterized protein</fullName>
    </submittedName>
</protein>
<organism evidence="1">
    <name type="scientific">bioreactor metagenome</name>
    <dbReference type="NCBI Taxonomy" id="1076179"/>
    <lineage>
        <taxon>unclassified sequences</taxon>
        <taxon>metagenomes</taxon>
        <taxon>ecological metagenomes</taxon>
    </lineage>
</organism>